<keyword evidence="3" id="KW-0472">Membrane</keyword>
<feature type="compositionally biased region" description="Polar residues" evidence="2">
    <location>
        <begin position="680"/>
        <end position="697"/>
    </location>
</feature>
<feature type="transmembrane region" description="Helical" evidence="3">
    <location>
        <begin position="814"/>
        <end position="834"/>
    </location>
</feature>
<comment type="caution">
    <text evidence="5">The sequence shown here is derived from an EMBL/GenBank/DDBJ whole genome shotgun (WGS) entry which is preliminary data.</text>
</comment>
<keyword evidence="3" id="KW-1133">Transmembrane helix</keyword>
<evidence type="ECO:0000256" key="1">
    <source>
        <dbReference type="ARBA" id="ARBA00008511"/>
    </source>
</evidence>
<feature type="compositionally biased region" description="Basic residues" evidence="2">
    <location>
        <begin position="147"/>
        <end position="157"/>
    </location>
</feature>
<feature type="compositionally biased region" description="Low complexity" evidence="2">
    <location>
        <begin position="1178"/>
        <end position="1193"/>
    </location>
</feature>
<feature type="compositionally biased region" description="Polar residues" evidence="2">
    <location>
        <begin position="92"/>
        <end position="102"/>
    </location>
</feature>
<dbReference type="PROSITE" id="PS00636">
    <property type="entry name" value="DNAJ_1"/>
    <property type="match status" value="1"/>
</dbReference>
<comment type="similarity">
    <text evidence="1">Belongs to the PIH1 family.</text>
</comment>
<sequence>MTATEQVPKFNLTLTDNQEKQKICLEVQLPGVTTAADIEFRTSKTRVALMVPGRYCLDLPLPVLAQDRADTLTFRKSKQLLQVEIGIAEDAATQSAEQQAPRPSTPPSPDTSDPDQQAGSTSFAEDSASYANGTPAPGSKPATTKSARARQAKKRRAAQAAANAAPASLADTASASSQATNDLKQDGSAPLPGTVPLAHIPEGRSQPHSRPSSSKSSSKSSSNRCESPTGMSSSSSKARSQPVSTAQAHLNGTTGIVGQAVFHNQALSAEAAARPENTEGTAADSAAQPMSWGLPMMSPLSGRTQASLNGAGLFDTDATSMTDAPESPLHEPSSTQSEPGQHEAGSQPLAPGLPSKATLRQQQQQQTQHVPGLSKQLNQVPDNPYIHESNFGGQSGHDSALSDLSKKLQPSNGRSGNGVASAAERAVSGGLKRGFFGDKKPSQAGGTSAKLSDSVASTSAEPCSMAAAERNPKTPLNGGHSDDHSSTDESMPDLEDVAVPHAARAAASQADNTAATSAADAAASQRTAPSQPSTAKVTAATSSAGSSLHTPNSAPSADAQHHSGNNRHGGAAQEETTAAEKQRLYEQATATANLEAAAEACDRALAAERAGNPQTAIRLLEKANSLSKGQYAKELGEMRRRSAARAEQLRRASTPPQTPPEPPHQEPETEVPGPGASGEQPGTSGSESADPGTNNDAGTAEGKPKAGSKQYTWKQVAMAVLAMLAALILRYPLRWTPGFLPRIARWARRKKDAKWIQNQILHEGEWGRQLWWTSFALVWVSILGGIWLTCRLLVAIGLVWLLKQIWLLSFWRPTWWSSLFLTGATAGVMGWGHLAPVGSTWAFPAMWFAVGGRWWALAGTPLVTVASVAFGSIPANAGAWWCICTCYQRIHWLPASACALATAVALVAWHWVRFASGHMPSSDSTAGTDGYMAPEAVSGAEGEVARVLGCATHYQVLEVASNADEAALKRAKKLKQLATHPDKLGPQAAGAGLAFQRVVEAFEVLSDPNKRLLYDANVAAEARRGSFRSTSQPKQDTTQPQYDYNQPHEPWQGSQGFPDGPSTPHSPRQQDHNEKVPMACEACGGIHMVTVLRDVRPATARWCSSCGSLHAARNGEGWLEHRPESISDWVLGGTVHVRLCLDGQVYDVTEWATCQGMLHYNDGTRIPPNTHDPAFKVSGASGSDNSSRSQRSSVRAEARKAERTAKAAGRGKKGRRRR</sequence>
<name>A0AAW1RBV4_9CHLO</name>
<dbReference type="EMBL" id="JALJOS010000014">
    <property type="protein sequence ID" value="KAK9831239.1"/>
    <property type="molecule type" value="Genomic_DNA"/>
</dbReference>
<dbReference type="PROSITE" id="PS50076">
    <property type="entry name" value="DNAJ_2"/>
    <property type="match status" value="1"/>
</dbReference>
<feature type="transmembrane region" description="Helical" evidence="3">
    <location>
        <begin position="854"/>
        <end position="883"/>
    </location>
</feature>
<feature type="region of interest" description="Disordered" evidence="2">
    <location>
        <begin position="1165"/>
        <end position="1218"/>
    </location>
</feature>
<evidence type="ECO:0000256" key="2">
    <source>
        <dbReference type="SAM" id="MobiDB-lite"/>
    </source>
</evidence>
<dbReference type="PANTHER" id="PTHR45270">
    <property type="entry name" value="OS03G0832900 PROTEIN"/>
    <property type="match status" value="1"/>
</dbReference>
<feature type="compositionally biased region" description="Polar residues" evidence="2">
    <location>
        <begin position="1027"/>
        <end position="1044"/>
    </location>
</feature>
<feature type="compositionally biased region" description="Low complexity" evidence="2">
    <location>
        <begin position="212"/>
        <end position="222"/>
    </location>
</feature>
<dbReference type="PRINTS" id="PR00625">
    <property type="entry name" value="JDOMAIN"/>
</dbReference>
<dbReference type="Proteomes" id="UP001438707">
    <property type="component" value="Unassembled WGS sequence"/>
</dbReference>
<evidence type="ECO:0000259" key="4">
    <source>
        <dbReference type="PROSITE" id="PS50076"/>
    </source>
</evidence>
<feature type="compositionally biased region" description="Polar residues" evidence="2">
    <location>
        <begin position="444"/>
        <end position="461"/>
    </location>
</feature>
<feature type="compositionally biased region" description="Basic residues" evidence="2">
    <location>
        <begin position="1209"/>
        <end position="1218"/>
    </location>
</feature>
<gene>
    <name evidence="5" type="ORF">WJX74_008820</name>
</gene>
<dbReference type="InterPro" id="IPR001623">
    <property type="entry name" value="DnaJ_domain"/>
</dbReference>
<evidence type="ECO:0000256" key="3">
    <source>
        <dbReference type="SAM" id="Phobius"/>
    </source>
</evidence>
<proteinExistence type="inferred from homology"/>
<protein>
    <recommendedName>
        <fullName evidence="4">J domain-containing protein</fullName>
    </recommendedName>
</protein>
<evidence type="ECO:0000313" key="5">
    <source>
        <dbReference type="EMBL" id="KAK9831239.1"/>
    </source>
</evidence>
<feature type="domain" description="J" evidence="4">
    <location>
        <begin position="952"/>
        <end position="1018"/>
    </location>
</feature>
<feature type="transmembrane region" description="Helical" evidence="3">
    <location>
        <begin position="890"/>
        <end position="912"/>
    </location>
</feature>
<feature type="region of interest" description="Disordered" evidence="2">
    <location>
        <begin position="631"/>
        <end position="708"/>
    </location>
</feature>
<dbReference type="SUPFAM" id="SSF46565">
    <property type="entry name" value="Chaperone J-domain"/>
    <property type="match status" value="1"/>
</dbReference>
<dbReference type="Pfam" id="PF18201">
    <property type="entry name" value="PIH1_CS"/>
    <property type="match status" value="1"/>
</dbReference>
<accession>A0AAW1RBV4</accession>
<feature type="compositionally biased region" description="Polar residues" evidence="2">
    <location>
        <begin position="117"/>
        <end position="132"/>
    </location>
</feature>
<feature type="region of interest" description="Disordered" evidence="2">
    <location>
        <begin position="92"/>
        <end position="251"/>
    </location>
</feature>
<dbReference type="InterPro" id="IPR032843">
    <property type="entry name" value="Jiv"/>
</dbReference>
<keyword evidence="3" id="KW-0812">Transmembrane</keyword>
<feature type="transmembrane region" description="Helical" evidence="3">
    <location>
        <begin position="776"/>
        <end position="802"/>
    </location>
</feature>
<dbReference type="Pfam" id="PF00226">
    <property type="entry name" value="DnaJ"/>
    <property type="match status" value="1"/>
</dbReference>
<dbReference type="SMART" id="SM00271">
    <property type="entry name" value="DnaJ"/>
    <property type="match status" value="1"/>
</dbReference>
<dbReference type="Pfam" id="PF14901">
    <property type="entry name" value="Jiv90"/>
    <property type="match status" value="1"/>
</dbReference>
<dbReference type="AlphaFoldDB" id="A0AAW1RBV4"/>
<dbReference type="CDD" id="cd06257">
    <property type="entry name" value="DnaJ"/>
    <property type="match status" value="1"/>
</dbReference>
<feature type="compositionally biased region" description="Basic and acidic residues" evidence="2">
    <location>
        <begin position="1194"/>
        <end position="1205"/>
    </location>
</feature>
<dbReference type="InterPro" id="IPR036869">
    <property type="entry name" value="J_dom_sf"/>
</dbReference>
<feature type="region of interest" description="Disordered" evidence="2">
    <location>
        <begin position="1023"/>
        <end position="1074"/>
    </location>
</feature>
<dbReference type="PANTHER" id="PTHR45270:SF4">
    <property type="entry name" value="CHAPERONE DNAJ-DOMAIN SUPERFAMILY PROTEIN"/>
    <property type="match status" value="1"/>
</dbReference>
<feature type="compositionally biased region" description="Low complexity" evidence="2">
    <location>
        <begin position="502"/>
        <end position="550"/>
    </location>
</feature>
<dbReference type="InterPro" id="IPR041442">
    <property type="entry name" value="PIH1D1/2/3_CS-like"/>
</dbReference>
<evidence type="ECO:0000313" key="6">
    <source>
        <dbReference type="Proteomes" id="UP001438707"/>
    </source>
</evidence>
<keyword evidence="6" id="KW-1185">Reference proteome</keyword>
<organism evidence="5 6">
    <name type="scientific">Apatococcus lobatus</name>
    <dbReference type="NCBI Taxonomy" id="904363"/>
    <lineage>
        <taxon>Eukaryota</taxon>
        <taxon>Viridiplantae</taxon>
        <taxon>Chlorophyta</taxon>
        <taxon>core chlorophytes</taxon>
        <taxon>Trebouxiophyceae</taxon>
        <taxon>Chlorellales</taxon>
        <taxon>Chlorellaceae</taxon>
        <taxon>Apatococcus</taxon>
    </lineage>
</organism>
<dbReference type="Gene3D" id="1.10.287.110">
    <property type="entry name" value="DnaJ domain"/>
    <property type="match status" value="1"/>
</dbReference>
<feature type="compositionally biased region" description="Low complexity" evidence="2">
    <location>
        <begin position="158"/>
        <end position="180"/>
    </location>
</feature>
<feature type="region of interest" description="Disordered" evidence="2">
    <location>
        <begin position="268"/>
        <end position="584"/>
    </location>
</feature>
<reference evidence="5 6" key="1">
    <citation type="journal article" date="2024" name="Nat. Commun.">
        <title>Phylogenomics reveals the evolutionary origins of lichenization in chlorophyte algae.</title>
        <authorList>
            <person name="Puginier C."/>
            <person name="Libourel C."/>
            <person name="Otte J."/>
            <person name="Skaloud P."/>
            <person name="Haon M."/>
            <person name="Grisel S."/>
            <person name="Petersen M."/>
            <person name="Berrin J.G."/>
            <person name="Delaux P.M."/>
            <person name="Dal Grande F."/>
            <person name="Keller J."/>
        </authorList>
    </citation>
    <scope>NUCLEOTIDE SEQUENCE [LARGE SCALE GENOMIC DNA]</scope>
    <source>
        <strain evidence="5 6">SAG 2145</strain>
    </source>
</reference>
<feature type="compositionally biased region" description="Polar residues" evidence="2">
    <location>
        <begin position="223"/>
        <end position="251"/>
    </location>
</feature>
<dbReference type="InterPro" id="IPR018253">
    <property type="entry name" value="DnaJ_domain_CS"/>
</dbReference>